<accession>A0A1M6WUB6</accession>
<dbReference type="AlphaFoldDB" id="A0A1M6WUB6"/>
<sequence>MPQPALAEFMQSGDFATHLRRMRRTYAKRQASLVRALEGAAGYLDVRNDPSGMHLCCDLRGGIGVSDAEISARATEQGLCVRALSSHAVLPDPPEALLLGYAAFDEATLGRAATTLVAVLRDLAKPL</sequence>
<dbReference type="SUPFAM" id="SSF53383">
    <property type="entry name" value="PLP-dependent transferases"/>
    <property type="match status" value="1"/>
</dbReference>
<dbReference type="EMBL" id="FRBN01000003">
    <property type="protein sequence ID" value="SHK97256.1"/>
    <property type="molecule type" value="Genomic_DNA"/>
</dbReference>
<dbReference type="InterPro" id="IPR015422">
    <property type="entry name" value="PyrdxlP-dep_Trfase_small"/>
</dbReference>
<dbReference type="STRING" id="1054996.SAMN05444414_103113"/>
<protein>
    <recommendedName>
        <fullName evidence="3">Aminotransferase class I and II</fullName>
    </recommendedName>
</protein>
<evidence type="ECO:0008006" key="3">
    <source>
        <dbReference type="Google" id="ProtNLM"/>
    </source>
</evidence>
<dbReference type="PANTHER" id="PTHR46577:SF1">
    <property type="entry name" value="HTH-TYPE TRANSCRIPTIONAL REGULATORY PROTEIN GABR"/>
    <property type="match status" value="1"/>
</dbReference>
<dbReference type="InterPro" id="IPR015424">
    <property type="entry name" value="PyrdxlP-dep_Trfase"/>
</dbReference>
<organism evidence="1 2">
    <name type="scientific">Roseovarius marisflavi</name>
    <dbReference type="NCBI Taxonomy" id="1054996"/>
    <lineage>
        <taxon>Bacteria</taxon>
        <taxon>Pseudomonadati</taxon>
        <taxon>Pseudomonadota</taxon>
        <taxon>Alphaproteobacteria</taxon>
        <taxon>Rhodobacterales</taxon>
        <taxon>Roseobacteraceae</taxon>
        <taxon>Roseovarius</taxon>
    </lineage>
</organism>
<dbReference type="InterPro" id="IPR051446">
    <property type="entry name" value="HTH_trans_reg/aminotransferase"/>
</dbReference>
<dbReference type="Gene3D" id="3.90.1150.10">
    <property type="entry name" value="Aspartate Aminotransferase, domain 1"/>
    <property type="match status" value="1"/>
</dbReference>
<dbReference type="Proteomes" id="UP000184191">
    <property type="component" value="Unassembled WGS sequence"/>
</dbReference>
<gene>
    <name evidence="1" type="ORF">SAMN05444414_103113</name>
</gene>
<reference evidence="2" key="1">
    <citation type="submission" date="2016-11" db="EMBL/GenBank/DDBJ databases">
        <authorList>
            <person name="Varghese N."/>
            <person name="Submissions S."/>
        </authorList>
    </citation>
    <scope>NUCLEOTIDE SEQUENCE [LARGE SCALE GENOMIC DNA]</scope>
    <source>
        <strain evidence="2">DSM 29327</strain>
    </source>
</reference>
<evidence type="ECO:0000313" key="1">
    <source>
        <dbReference type="EMBL" id="SHK97256.1"/>
    </source>
</evidence>
<evidence type="ECO:0000313" key="2">
    <source>
        <dbReference type="Proteomes" id="UP000184191"/>
    </source>
</evidence>
<proteinExistence type="predicted"/>
<keyword evidence="2" id="KW-1185">Reference proteome</keyword>
<dbReference type="PANTHER" id="PTHR46577">
    <property type="entry name" value="HTH-TYPE TRANSCRIPTIONAL REGULATORY PROTEIN GABR"/>
    <property type="match status" value="1"/>
</dbReference>
<name>A0A1M6WUB6_9RHOB</name>